<dbReference type="InterPro" id="IPR029062">
    <property type="entry name" value="Class_I_gatase-like"/>
</dbReference>
<evidence type="ECO:0000256" key="3">
    <source>
        <dbReference type="ARBA" id="ARBA00022670"/>
    </source>
</evidence>
<proteinExistence type="inferred from homology"/>
<reference evidence="8 9" key="1">
    <citation type="submission" date="2024-11" db="EMBL/GenBank/DDBJ databases">
        <authorList>
            <person name="Heng Y.C."/>
            <person name="Lim A.C.H."/>
            <person name="Lee J.K.Y."/>
            <person name="Kittelmann S."/>
        </authorList>
    </citation>
    <scope>NUCLEOTIDE SEQUENCE [LARGE SCALE GENOMIC DNA]</scope>
    <source>
        <strain evidence="8 9">WILCCON 0202</strain>
    </source>
</reference>
<comment type="similarity">
    <text evidence="1">Belongs to the peptidase S66 family.</text>
</comment>
<dbReference type="InterPro" id="IPR027478">
    <property type="entry name" value="LdcA_N"/>
</dbReference>
<dbReference type="PIRSF" id="PIRSF028757">
    <property type="entry name" value="LD-carboxypeptidase"/>
    <property type="match status" value="1"/>
</dbReference>
<feature type="domain" description="LD-carboxypeptidase C-terminal" evidence="7">
    <location>
        <begin position="181"/>
        <end position="297"/>
    </location>
</feature>
<keyword evidence="4" id="KW-0378">Hydrolase</keyword>
<dbReference type="InterPro" id="IPR027461">
    <property type="entry name" value="Carboxypeptidase_A_C_sf"/>
</dbReference>
<dbReference type="InterPro" id="IPR040921">
    <property type="entry name" value="Peptidase_S66C"/>
</dbReference>
<evidence type="ECO:0000259" key="7">
    <source>
        <dbReference type="Pfam" id="PF17676"/>
    </source>
</evidence>
<protein>
    <submittedName>
        <fullName evidence="8">LD-carboxypeptidase</fullName>
    </submittedName>
</protein>
<dbReference type="InterPro" id="IPR040449">
    <property type="entry name" value="Peptidase_S66_N"/>
</dbReference>
<name>A0ABW8TUS6_9CLOT</name>
<dbReference type="Pfam" id="PF17676">
    <property type="entry name" value="Peptidase_S66C"/>
    <property type="match status" value="1"/>
</dbReference>
<dbReference type="CDD" id="cd07025">
    <property type="entry name" value="Peptidase_S66"/>
    <property type="match status" value="1"/>
</dbReference>
<evidence type="ECO:0000256" key="5">
    <source>
        <dbReference type="ARBA" id="ARBA00022825"/>
    </source>
</evidence>
<keyword evidence="5" id="KW-0720">Serine protease</keyword>
<sequence>MGIEVRGLRGARLVRGDTIGIVAPASIETEENIENGIGMLKSLGFNIKKGKHIYDKWGYFAGRDEDRAQDINDMFDDSDVKMLLCIRGGYGAMRLLPYIDFKKIRKNPKIFMGYSDITILLNYLFEKEGLITFHGPMLNSRLNIKESQEAFFRSLSDGNRKYSIKNPQNTAMVSNMEKSVEGRIVGGNLTLICSSLGTNYEIITRNRILFIEEVDEDPYKVDRMLTQLLFARKLQECRGFILGQFTNCETEKKENKFSLKEVIENRILRLNKPTLMNFMSGHEDPKIILPIGAKVKLNCKDLSVDVLEAVCR</sequence>
<evidence type="ECO:0000259" key="6">
    <source>
        <dbReference type="Pfam" id="PF02016"/>
    </source>
</evidence>
<dbReference type="Gene3D" id="3.40.50.10740">
    <property type="entry name" value="Class I glutamine amidotransferase-like"/>
    <property type="match status" value="1"/>
</dbReference>
<dbReference type="PANTHER" id="PTHR30237:SF2">
    <property type="entry name" value="MUREIN TETRAPEPTIDE CARBOXYPEPTIDASE"/>
    <property type="match status" value="1"/>
</dbReference>
<comment type="caution">
    <text evidence="8">The sequence shown here is derived from an EMBL/GenBank/DDBJ whole genome shotgun (WGS) entry which is preliminary data.</text>
</comment>
<evidence type="ECO:0000313" key="9">
    <source>
        <dbReference type="Proteomes" id="UP001623661"/>
    </source>
</evidence>
<evidence type="ECO:0000256" key="2">
    <source>
        <dbReference type="ARBA" id="ARBA00022645"/>
    </source>
</evidence>
<keyword evidence="2" id="KW-0121">Carboxypeptidase</keyword>
<organism evidence="8 9">
    <name type="scientific">Candidatus Clostridium radicumherbarum</name>
    <dbReference type="NCBI Taxonomy" id="3381662"/>
    <lineage>
        <taxon>Bacteria</taxon>
        <taxon>Bacillati</taxon>
        <taxon>Bacillota</taxon>
        <taxon>Clostridia</taxon>
        <taxon>Eubacteriales</taxon>
        <taxon>Clostridiaceae</taxon>
        <taxon>Clostridium</taxon>
    </lineage>
</organism>
<gene>
    <name evidence="8" type="ORF">ACJDUH_10120</name>
</gene>
<dbReference type="SUPFAM" id="SSF141986">
    <property type="entry name" value="LD-carboxypeptidase A C-terminal domain-like"/>
    <property type="match status" value="1"/>
</dbReference>
<keyword evidence="9" id="KW-1185">Reference proteome</keyword>
<dbReference type="EMBL" id="JBJHZY010000002">
    <property type="protein sequence ID" value="MFL0268463.1"/>
    <property type="molecule type" value="Genomic_DNA"/>
</dbReference>
<evidence type="ECO:0000256" key="4">
    <source>
        <dbReference type="ARBA" id="ARBA00022801"/>
    </source>
</evidence>
<evidence type="ECO:0000256" key="1">
    <source>
        <dbReference type="ARBA" id="ARBA00010233"/>
    </source>
</evidence>
<feature type="domain" description="LD-carboxypeptidase N-terminal" evidence="6">
    <location>
        <begin position="19"/>
        <end position="135"/>
    </location>
</feature>
<dbReference type="SUPFAM" id="SSF52317">
    <property type="entry name" value="Class I glutamine amidotransferase-like"/>
    <property type="match status" value="1"/>
</dbReference>
<dbReference type="Pfam" id="PF02016">
    <property type="entry name" value="Peptidase_S66"/>
    <property type="match status" value="1"/>
</dbReference>
<dbReference type="PANTHER" id="PTHR30237">
    <property type="entry name" value="MURAMOYLTETRAPEPTIDE CARBOXYPEPTIDASE"/>
    <property type="match status" value="1"/>
</dbReference>
<accession>A0ABW8TUS6</accession>
<dbReference type="Proteomes" id="UP001623661">
    <property type="component" value="Unassembled WGS sequence"/>
</dbReference>
<evidence type="ECO:0000313" key="8">
    <source>
        <dbReference type="EMBL" id="MFL0268463.1"/>
    </source>
</evidence>
<dbReference type="InterPro" id="IPR003507">
    <property type="entry name" value="S66_fam"/>
</dbReference>
<dbReference type="Gene3D" id="3.50.30.60">
    <property type="entry name" value="LD-carboxypeptidase A C-terminal domain-like"/>
    <property type="match status" value="1"/>
</dbReference>
<keyword evidence="3" id="KW-0645">Protease</keyword>